<dbReference type="GO" id="GO:0030429">
    <property type="term" value="F:kynureninase activity"/>
    <property type="evidence" value="ECO:0007669"/>
    <property type="project" value="UniProtKB-EC"/>
</dbReference>
<evidence type="ECO:0000256" key="3">
    <source>
        <dbReference type="ARBA" id="ARBA00022898"/>
    </source>
</evidence>
<dbReference type="EC" id="3.7.1.3" evidence="4 5"/>
<comment type="cofactor">
    <cofactor evidence="4 6">
        <name>pyridoxal 5'-phosphate</name>
        <dbReference type="ChEBI" id="CHEBI:597326"/>
    </cofactor>
</comment>
<comment type="pathway">
    <text evidence="4 6">Cofactor biosynthesis; NAD(+) biosynthesis; quinolinate from L-kynurenine: step 2/3.</text>
</comment>
<comment type="catalytic activity">
    <reaction evidence="6">
        <text>3-hydroxy-L-kynurenine + H2O = 3-hydroxyanthranilate + L-alanine + H(+)</text>
        <dbReference type="Rhea" id="RHEA:25143"/>
        <dbReference type="ChEBI" id="CHEBI:15377"/>
        <dbReference type="ChEBI" id="CHEBI:15378"/>
        <dbReference type="ChEBI" id="CHEBI:36559"/>
        <dbReference type="ChEBI" id="CHEBI:57972"/>
        <dbReference type="ChEBI" id="CHEBI:58125"/>
        <dbReference type="EC" id="3.7.1.3"/>
    </reaction>
</comment>
<feature type="binding site" evidence="4">
    <location>
        <begin position="133"/>
        <end position="136"/>
    </location>
    <ligand>
        <name>pyridoxal 5'-phosphate</name>
        <dbReference type="ChEBI" id="CHEBI:597326"/>
    </ligand>
</feature>
<dbReference type="Gene3D" id="3.40.640.10">
    <property type="entry name" value="Type I PLP-dependent aspartate aminotransferase-like (Major domain)"/>
    <property type="match status" value="1"/>
</dbReference>
<evidence type="ECO:0000256" key="6">
    <source>
        <dbReference type="PIRNR" id="PIRNR038800"/>
    </source>
</evidence>
<comment type="caution">
    <text evidence="4">Lacks conserved residue(s) required for the propagation of feature annotation.</text>
</comment>
<dbReference type="Gene3D" id="3.90.1150.10">
    <property type="entry name" value="Aspartate Aminotransferase, domain 1"/>
    <property type="match status" value="1"/>
</dbReference>
<feature type="binding site" evidence="4">
    <location>
        <position position="106"/>
    </location>
    <ligand>
        <name>pyridoxal 5'-phosphate</name>
        <dbReference type="ChEBI" id="CHEBI:597326"/>
    </ligand>
</feature>
<comment type="function">
    <text evidence="4 6">Catalyzes the cleavage of L-kynurenine (L-Kyn) and L-3-hydroxykynurenine (L-3OHKyn) into anthranilic acid (AA) and 3-hydroxyanthranilic acid (3-OHAA), respectively.</text>
</comment>
<feature type="region of interest" description="Disordered" evidence="7">
    <location>
        <begin position="1"/>
        <end position="20"/>
    </location>
</feature>
<reference evidence="8 9" key="1">
    <citation type="journal article" date="2013" name="Int. J. Syst. Evol. Microbiol.">
        <title>Marinoscillum luteum sp. nov., isolated from marine sediment.</title>
        <authorList>
            <person name="Cha I.T."/>
            <person name="Park S.J."/>
            <person name="Kim S.J."/>
            <person name="Kim J.G."/>
            <person name="Jung M.Y."/>
            <person name="Shin K.S."/>
            <person name="Kwon K.K."/>
            <person name="Yang S.H."/>
            <person name="Seo Y.S."/>
            <person name="Rhee S.K."/>
        </authorList>
    </citation>
    <scope>NUCLEOTIDE SEQUENCE [LARGE SCALE GENOMIC DNA]</scope>
    <source>
        <strain evidence="8 9">KCTC 23939</strain>
    </source>
</reference>
<dbReference type="Proteomes" id="UP001610063">
    <property type="component" value="Unassembled WGS sequence"/>
</dbReference>
<feature type="compositionally biased region" description="Basic and acidic residues" evidence="7">
    <location>
        <begin position="11"/>
        <end position="20"/>
    </location>
</feature>
<dbReference type="InterPro" id="IPR010111">
    <property type="entry name" value="Kynureninase"/>
</dbReference>
<organism evidence="8 9">
    <name type="scientific">Marinoscillum luteum</name>
    <dbReference type="NCBI Taxonomy" id="861051"/>
    <lineage>
        <taxon>Bacteria</taxon>
        <taxon>Pseudomonadati</taxon>
        <taxon>Bacteroidota</taxon>
        <taxon>Cytophagia</taxon>
        <taxon>Cytophagales</taxon>
        <taxon>Reichenbachiellaceae</taxon>
        <taxon>Marinoscillum</taxon>
    </lineage>
</organism>
<keyword evidence="1 4" id="KW-0662">Pyridine nucleotide biosynthesis</keyword>
<proteinExistence type="inferred from homology"/>
<dbReference type="InterPro" id="IPR015422">
    <property type="entry name" value="PyrdxlP-dep_Trfase_small"/>
</dbReference>
<dbReference type="NCBIfam" id="TIGR01814">
    <property type="entry name" value="kynureninase"/>
    <property type="match status" value="1"/>
</dbReference>
<comment type="catalytic activity">
    <reaction evidence="4 6">
        <text>L-kynurenine + H2O = anthranilate + L-alanine + H(+)</text>
        <dbReference type="Rhea" id="RHEA:16813"/>
        <dbReference type="ChEBI" id="CHEBI:15377"/>
        <dbReference type="ChEBI" id="CHEBI:15378"/>
        <dbReference type="ChEBI" id="CHEBI:16567"/>
        <dbReference type="ChEBI" id="CHEBI:57959"/>
        <dbReference type="ChEBI" id="CHEBI:57972"/>
        <dbReference type="EC" id="3.7.1.3"/>
    </reaction>
</comment>
<dbReference type="HAMAP" id="MF_01970">
    <property type="entry name" value="Kynureninase"/>
    <property type="match status" value="1"/>
</dbReference>
<comment type="caution">
    <text evidence="8">The sequence shown here is derived from an EMBL/GenBank/DDBJ whole genome shotgun (WGS) entry which is preliminary data.</text>
</comment>
<evidence type="ECO:0000313" key="8">
    <source>
        <dbReference type="EMBL" id="MFH6983014.1"/>
    </source>
</evidence>
<evidence type="ECO:0000256" key="1">
    <source>
        <dbReference type="ARBA" id="ARBA00022642"/>
    </source>
</evidence>
<evidence type="ECO:0000313" key="9">
    <source>
        <dbReference type="Proteomes" id="UP001610063"/>
    </source>
</evidence>
<evidence type="ECO:0000256" key="5">
    <source>
        <dbReference type="NCBIfam" id="TIGR01814"/>
    </source>
</evidence>
<name>A0ABW7N8K0_9BACT</name>
<dbReference type="SUPFAM" id="SSF53383">
    <property type="entry name" value="PLP-dependent transferases"/>
    <property type="match status" value="1"/>
</dbReference>
<protein>
    <recommendedName>
        <fullName evidence="4 5">Kynureninase</fullName>
        <ecNumber evidence="4 5">3.7.1.3</ecNumber>
    </recommendedName>
    <alternativeName>
        <fullName evidence="4">L-kynurenine hydrolase</fullName>
    </alternativeName>
</protein>
<feature type="modified residue" description="N6-(pyridoxal phosphate)lysine" evidence="4">
    <location>
        <position position="243"/>
    </location>
</feature>
<keyword evidence="9" id="KW-1185">Reference proteome</keyword>
<dbReference type="RefSeq" id="WP_395416610.1">
    <property type="nucleotide sequence ID" value="NZ_JBIPKE010000014.1"/>
</dbReference>
<comment type="pathway">
    <text evidence="4 6">Amino-acid degradation; L-kynurenine degradation; L-alanine and anthranilate from L-kynurenine: step 1/1.</text>
</comment>
<feature type="binding site" evidence="4">
    <location>
        <position position="242"/>
    </location>
    <ligand>
        <name>pyridoxal 5'-phosphate</name>
        <dbReference type="ChEBI" id="CHEBI:597326"/>
    </ligand>
</feature>
<dbReference type="InterPro" id="IPR015421">
    <property type="entry name" value="PyrdxlP-dep_Trfase_major"/>
</dbReference>
<evidence type="ECO:0000256" key="7">
    <source>
        <dbReference type="SAM" id="MobiDB-lite"/>
    </source>
</evidence>
<dbReference type="PIRSF" id="PIRSF038800">
    <property type="entry name" value="KYNU"/>
    <property type="match status" value="1"/>
</dbReference>
<keyword evidence="3 4" id="KW-0663">Pyridoxal phosphate</keyword>
<evidence type="ECO:0000256" key="4">
    <source>
        <dbReference type="HAMAP-Rule" id="MF_01970"/>
    </source>
</evidence>
<feature type="binding site" evidence="4">
    <location>
        <position position="220"/>
    </location>
    <ligand>
        <name>pyridoxal 5'-phosphate</name>
        <dbReference type="ChEBI" id="CHEBI:597326"/>
    </ligand>
</feature>
<feature type="binding site" evidence="4">
    <location>
        <position position="301"/>
    </location>
    <ligand>
        <name>pyridoxal 5'-phosphate</name>
        <dbReference type="ChEBI" id="CHEBI:597326"/>
    </ligand>
</feature>
<dbReference type="InterPro" id="IPR015424">
    <property type="entry name" value="PyrdxlP-dep_Trfase"/>
</dbReference>
<evidence type="ECO:0000256" key="2">
    <source>
        <dbReference type="ARBA" id="ARBA00022801"/>
    </source>
</evidence>
<gene>
    <name evidence="4 8" type="primary">kynU</name>
    <name evidence="8" type="ORF">ACHKAR_06170</name>
</gene>
<comment type="subunit">
    <text evidence="4 6">Homodimer.</text>
</comment>
<feature type="binding site" evidence="4">
    <location>
        <position position="217"/>
    </location>
    <ligand>
        <name>pyridoxal 5'-phosphate</name>
        <dbReference type="ChEBI" id="CHEBI:597326"/>
    </ligand>
</feature>
<sequence>MTYQNTPDFAKTQDQKDPLSRFRKEYHIPKKNNKEVIYFCGNSLGLQPKRTESFIQNELQSWKEHGVEGHFDGDRPWAEYHHFSKKSLARLVGGLEEEVVCMNNLTTNLHLLLASFYQPDGKRVKVMIEGGAFPSDHYAVESHMEHLGVSPKEHLIVLQPADGKTFRTEEITEAILKRGDELALILFPGVQYYSGQYFDMKAISETAHQVGAFAGFDLAHAMGNLPMNLHDENIDFAAWCSYKYLNSGPGGVSGIFIHQRHCSDPNFPKLKGWWGHDHNTRFNMDNQFVPNPGVDAWMLSNSNVISTAAHHASLELFDEAGMAALRKKSLSLTGYLEYLLSSDDLISRNIDILTPTDPEARGCQLSVFIAKNGKQIYDGLIAQGVILDWREPNVIRVAPTPMYNTFSEVYEFCQILKALVIIYGA</sequence>
<dbReference type="PANTHER" id="PTHR14084:SF0">
    <property type="entry name" value="KYNURENINASE"/>
    <property type="match status" value="1"/>
</dbReference>
<keyword evidence="2 4" id="KW-0378">Hydrolase</keyword>
<accession>A0ABW7N8K0</accession>
<dbReference type="Pfam" id="PF22580">
    <property type="entry name" value="KYNU_C"/>
    <property type="match status" value="1"/>
</dbReference>
<comment type="similarity">
    <text evidence="4 6">Belongs to the kynureninase family.</text>
</comment>
<dbReference type="PANTHER" id="PTHR14084">
    <property type="entry name" value="KYNURENINASE"/>
    <property type="match status" value="1"/>
</dbReference>
<dbReference type="EMBL" id="JBIPKE010000014">
    <property type="protein sequence ID" value="MFH6983014.1"/>
    <property type="molecule type" value="Genomic_DNA"/>
</dbReference>
<feature type="binding site" evidence="4">
    <location>
        <position position="273"/>
    </location>
    <ligand>
        <name>pyridoxal 5'-phosphate</name>
        <dbReference type="ChEBI" id="CHEBI:597326"/>
    </ligand>
</feature>
<feature type="binding site" evidence="4">
    <location>
        <position position="105"/>
    </location>
    <ligand>
        <name>pyridoxal 5'-phosphate</name>
        <dbReference type="ChEBI" id="CHEBI:597326"/>
    </ligand>
</feature>